<dbReference type="GO" id="GO:0022857">
    <property type="term" value="F:transmembrane transporter activity"/>
    <property type="evidence" value="ECO:0007669"/>
    <property type="project" value="InterPro"/>
</dbReference>
<accession>A0A4Q9DW20</accession>
<feature type="transmembrane region" description="Helical" evidence="7">
    <location>
        <begin position="299"/>
        <end position="321"/>
    </location>
</feature>
<feature type="transmembrane region" description="Helical" evidence="7">
    <location>
        <begin position="144"/>
        <end position="161"/>
    </location>
</feature>
<dbReference type="PANTHER" id="PTHR23517:SF2">
    <property type="entry name" value="MULTIDRUG RESISTANCE PROTEIN MDTH"/>
    <property type="match status" value="1"/>
</dbReference>
<dbReference type="PANTHER" id="PTHR23517">
    <property type="entry name" value="RESISTANCE PROTEIN MDTM, PUTATIVE-RELATED-RELATED"/>
    <property type="match status" value="1"/>
</dbReference>
<feature type="transmembrane region" description="Helical" evidence="7">
    <location>
        <begin position="167"/>
        <end position="185"/>
    </location>
</feature>
<sequence>MNAYGIWKTAPPDTKVLLAALLFVNLGFYSFIPYLSIYLTGSFGWSLALTGLLLGVRQMSQQGVTFLGGLVADRLGCKPTLIAGLLLRSVGFCSFAFCGEIWQFFASAVLSGLGGALFEPAFQAAFAKLTPQDQRKSLFSFKNMLVNIAMIASSLLGSVLLTLDFKYLSITAGIIYFAMAFFVMIRLKPLEVDIHRQNFVQDIHQIVRDVPFVIYTLVLIGYYFLYMQLYLTIPKAAALATGDPSSVAYIYAAVSISVIVLQLRVTRYTERFANRFMLIGAGSLLMGLGLLLFGSVSGIVLMCACSVLFALGTMVAAPLLLDVIPSFAPPDKLASYYGFNGYAMAVGGALSTSLGGWLYDAGSGIGAAWLPWVTCFIISLAVAGGFYFYFVKPQTGRPLEL</sequence>
<comment type="caution">
    <text evidence="9">The sequence shown here is derived from an EMBL/GenBank/DDBJ whole genome shotgun (WGS) entry which is preliminary data.</text>
</comment>
<keyword evidence="4 7" id="KW-0812">Transmembrane</keyword>
<dbReference type="SUPFAM" id="SSF103473">
    <property type="entry name" value="MFS general substrate transporter"/>
    <property type="match status" value="1"/>
</dbReference>
<evidence type="ECO:0000256" key="1">
    <source>
        <dbReference type="ARBA" id="ARBA00004651"/>
    </source>
</evidence>
<dbReference type="PROSITE" id="PS50850">
    <property type="entry name" value="MFS"/>
    <property type="match status" value="1"/>
</dbReference>
<dbReference type="Proteomes" id="UP000293142">
    <property type="component" value="Unassembled WGS sequence"/>
</dbReference>
<feature type="transmembrane region" description="Helical" evidence="7">
    <location>
        <begin position="272"/>
        <end position="293"/>
    </location>
</feature>
<dbReference type="EMBL" id="SIRE01000007">
    <property type="protein sequence ID" value="TBL79341.1"/>
    <property type="molecule type" value="Genomic_DNA"/>
</dbReference>
<protein>
    <submittedName>
        <fullName evidence="9">MFS transporter</fullName>
    </submittedName>
</protein>
<dbReference type="InterPro" id="IPR020846">
    <property type="entry name" value="MFS_dom"/>
</dbReference>
<feature type="transmembrane region" description="Helical" evidence="7">
    <location>
        <begin position="369"/>
        <end position="391"/>
    </location>
</feature>
<dbReference type="CDD" id="cd17329">
    <property type="entry name" value="MFS_MdtH_MDR_like"/>
    <property type="match status" value="1"/>
</dbReference>
<dbReference type="InterPro" id="IPR011701">
    <property type="entry name" value="MFS"/>
</dbReference>
<gene>
    <name evidence="9" type="ORF">EYB31_10510</name>
</gene>
<dbReference type="AlphaFoldDB" id="A0A4Q9DW20"/>
<evidence type="ECO:0000313" key="10">
    <source>
        <dbReference type="Proteomes" id="UP000293142"/>
    </source>
</evidence>
<dbReference type="Gene3D" id="1.20.1250.20">
    <property type="entry name" value="MFS general substrate transporter like domains"/>
    <property type="match status" value="1"/>
</dbReference>
<evidence type="ECO:0000256" key="3">
    <source>
        <dbReference type="ARBA" id="ARBA00022475"/>
    </source>
</evidence>
<evidence type="ECO:0000256" key="6">
    <source>
        <dbReference type="ARBA" id="ARBA00023136"/>
    </source>
</evidence>
<evidence type="ECO:0000256" key="4">
    <source>
        <dbReference type="ARBA" id="ARBA00022692"/>
    </source>
</evidence>
<keyword evidence="5 7" id="KW-1133">Transmembrane helix</keyword>
<keyword evidence="2" id="KW-0813">Transport</keyword>
<keyword evidence="3" id="KW-1003">Cell membrane</keyword>
<organism evidence="9 10">
    <name type="scientific">Paenibacillus thalictri</name>
    <dbReference type="NCBI Taxonomy" id="2527873"/>
    <lineage>
        <taxon>Bacteria</taxon>
        <taxon>Bacillati</taxon>
        <taxon>Bacillota</taxon>
        <taxon>Bacilli</taxon>
        <taxon>Bacillales</taxon>
        <taxon>Paenibacillaceae</taxon>
        <taxon>Paenibacillus</taxon>
    </lineage>
</organism>
<evidence type="ECO:0000259" key="8">
    <source>
        <dbReference type="PROSITE" id="PS50850"/>
    </source>
</evidence>
<dbReference type="OrthoDB" id="56516at2"/>
<evidence type="ECO:0000313" key="9">
    <source>
        <dbReference type="EMBL" id="TBL79341.1"/>
    </source>
</evidence>
<proteinExistence type="predicted"/>
<evidence type="ECO:0000256" key="7">
    <source>
        <dbReference type="SAM" id="Phobius"/>
    </source>
</evidence>
<keyword evidence="10" id="KW-1185">Reference proteome</keyword>
<feature type="transmembrane region" description="Helical" evidence="7">
    <location>
        <begin position="333"/>
        <end position="357"/>
    </location>
</feature>
<dbReference type="RefSeq" id="WP_131013286.1">
    <property type="nucleotide sequence ID" value="NZ_SIRE01000007.1"/>
</dbReference>
<feature type="transmembrane region" description="Helical" evidence="7">
    <location>
        <begin position="206"/>
        <end position="226"/>
    </location>
</feature>
<feature type="transmembrane region" description="Helical" evidence="7">
    <location>
        <begin position="246"/>
        <end position="265"/>
    </location>
</feature>
<feature type="domain" description="Major facilitator superfamily (MFS) profile" evidence="8">
    <location>
        <begin position="14"/>
        <end position="396"/>
    </location>
</feature>
<evidence type="ECO:0000256" key="2">
    <source>
        <dbReference type="ARBA" id="ARBA00022448"/>
    </source>
</evidence>
<name>A0A4Q9DW20_9BACL</name>
<keyword evidence="6 7" id="KW-0472">Membrane</keyword>
<dbReference type="InterPro" id="IPR050171">
    <property type="entry name" value="MFS_Transporters"/>
</dbReference>
<reference evidence="9 10" key="1">
    <citation type="submission" date="2019-02" db="EMBL/GenBank/DDBJ databases">
        <title>Paenibacillus sp. nov., isolated from surface-sterilized tissue of Thalictrum simplex L.</title>
        <authorList>
            <person name="Tuo L."/>
        </authorList>
    </citation>
    <scope>NUCLEOTIDE SEQUENCE [LARGE SCALE GENOMIC DNA]</scope>
    <source>
        <strain evidence="9 10">N2SHLJ1</strain>
    </source>
</reference>
<feature type="transmembrane region" description="Helical" evidence="7">
    <location>
        <begin position="16"/>
        <end position="32"/>
    </location>
</feature>
<comment type="subcellular location">
    <subcellularLocation>
        <location evidence="1">Cell membrane</location>
        <topology evidence="1">Multi-pass membrane protein</topology>
    </subcellularLocation>
</comment>
<evidence type="ECO:0000256" key="5">
    <source>
        <dbReference type="ARBA" id="ARBA00022989"/>
    </source>
</evidence>
<dbReference type="InterPro" id="IPR036259">
    <property type="entry name" value="MFS_trans_sf"/>
</dbReference>
<dbReference type="Pfam" id="PF07690">
    <property type="entry name" value="MFS_1"/>
    <property type="match status" value="1"/>
</dbReference>
<dbReference type="GO" id="GO:0005886">
    <property type="term" value="C:plasma membrane"/>
    <property type="evidence" value="ECO:0007669"/>
    <property type="project" value="UniProtKB-SubCell"/>
</dbReference>